<keyword evidence="8" id="KW-1185">Reference proteome</keyword>
<reference evidence="7 8" key="1">
    <citation type="submission" date="2023-10" db="EMBL/GenBank/DDBJ databases">
        <title>Draft genome sequence of Xylaria bambusicola isolate GMP-LS, the root and basal stem rot pathogen of sugarcane in Indonesia.</title>
        <authorList>
            <person name="Selvaraj P."/>
            <person name="Muralishankar V."/>
            <person name="Muruganantham S."/>
            <person name="Sp S."/>
            <person name="Haryani S."/>
            <person name="Lau K.J.X."/>
            <person name="Naqvi N.I."/>
        </authorList>
    </citation>
    <scope>NUCLEOTIDE SEQUENCE [LARGE SCALE GENOMIC DNA]</scope>
    <source>
        <strain evidence="7">GMP-LS</strain>
    </source>
</reference>
<dbReference type="PANTHER" id="PTHR28235">
    <property type="entry name" value="PROTEIN FYV4, MITOCHONDRIAL"/>
    <property type="match status" value="1"/>
</dbReference>
<name>A0AAN7US58_9PEZI</name>
<dbReference type="Pfam" id="PF09597">
    <property type="entry name" value="SAM_Ribosomal_mS41"/>
    <property type="match status" value="1"/>
</dbReference>
<evidence type="ECO:0000256" key="1">
    <source>
        <dbReference type="ARBA" id="ARBA00004173"/>
    </source>
</evidence>
<evidence type="ECO:0000313" key="7">
    <source>
        <dbReference type="EMBL" id="KAK5630746.1"/>
    </source>
</evidence>
<evidence type="ECO:0000313" key="8">
    <source>
        <dbReference type="Proteomes" id="UP001305414"/>
    </source>
</evidence>
<protein>
    <recommendedName>
        <fullName evidence="4">Small ribosomal subunit protein mS41</fullName>
    </recommendedName>
</protein>
<dbReference type="InterPro" id="IPR019083">
    <property type="entry name" value="SAM_Ribosomal_mS41"/>
</dbReference>
<comment type="subcellular location">
    <subcellularLocation>
        <location evidence="1">Mitochondrion</location>
    </subcellularLocation>
</comment>
<proteinExistence type="inferred from homology"/>
<dbReference type="AlphaFoldDB" id="A0AAN7US58"/>
<evidence type="ECO:0000259" key="6">
    <source>
        <dbReference type="SMART" id="SM01238"/>
    </source>
</evidence>
<dbReference type="InterPro" id="IPR013761">
    <property type="entry name" value="SAM/pointed_sf"/>
</dbReference>
<keyword evidence="3" id="KW-0496">Mitochondrion</keyword>
<dbReference type="CDD" id="cd09487">
    <property type="entry name" value="SAM_superfamily"/>
    <property type="match status" value="1"/>
</dbReference>
<accession>A0AAN7US58</accession>
<comment type="caution">
    <text evidence="7">The sequence shown here is derived from an EMBL/GenBank/DDBJ whole genome shotgun (WGS) entry which is preliminary data.</text>
</comment>
<sequence length="305" mass="33547">MLQAHCLIGPCRGLHGPQPTPPSALPLAPGTTNAASSSQLFGVPSPARLAIQTEASWLDHLHTSAINPLFRPQHLRTILPSTPIQQTFLQSTIRRAASTTSAPSSSSKPPQIPSPTPFVPDVPTFLTVIGRGLKQHAAKIPDWEALFTLTSEQLRELGVEPPRARKYLLRWRERFRYGQYGIGGDLRHVEGGVADLRVLEAALGADPTQTPRKLVVNVPTGRSIKECDPAELSRVQGYHVRGAKDIVGPYALPLKGVEGARITVTEGMWEDRRGRKIDGGERRRTEVRYKRRIAERREARESGAL</sequence>
<evidence type="ECO:0000256" key="4">
    <source>
        <dbReference type="ARBA" id="ARBA00035129"/>
    </source>
</evidence>
<feature type="compositionally biased region" description="Low complexity" evidence="5">
    <location>
        <begin position="94"/>
        <end position="109"/>
    </location>
</feature>
<dbReference type="SMART" id="SM01238">
    <property type="entry name" value="IGR"/>
    <property type="match status" value="1"/>
</dbReference>
<dbReference type="SUPFAM" id="SSF47769">
    <property type="entry name" value="SAM/Pointed domain"/>
    <property type="match status" value="1"/>
</dbReference>
<feature type="region of interest" description="Disordered" evidence="5">
    <location>
        <begin position="94"/>
        <end position="118"/>
    </location>
</feature>
<comment type="similarity">
    <text evidence="2">Belongs to the mitochondrion-specific ribosomal protein mS41 family.</text>
</comment>
<evidence type="ECO:0000256" key="5">
    <source>
        <dbReference type="SAM" id="MobiDB-lite"/>
    </source>
</evidence>
<gene>
    <name evidence="7" type="ORF">RRF57_006461</name>
</gene>
<organism evidence="7 8">
    <name type="scientific">Xylaria bambusicola</name>
    <dbReference type="NCBI Taxonomy" id="326684"/>
    <lineage>
        <taxon>Eukaryota</taxon>
        <taxon>Fungi</taxon>
        <taxon>Dikarya</taxon>
        <taxon>Ascomycota</taxon>
        <taxon>Pezizomycotina</taxon>
        <taxon>Sordariomycetes</taxon>
        <taxon>Xylariomycetidae</taxon>
        <taxon>Xylariales</taxon>
        <taxon>Xylariaceae</taxon>
        <taxon>Xylaria</taxon>
    </lineage>
</organism>
<dbReference type="EMBL" id="JAWHQM010000017">
    <property type="protein sequence ID" value="KAK5630746.1"/>
    <property type="molecule type" value="Genomic_DNA"/>
</dbReference>
<dbReference type="PANTHER" id="PTHR28235:SF1">
    <property type="entry name" value="SMALL RIBOSOMAL SUBUNIT PROTEIN MS41"/>
    <property type="match status" value="1"/>
</dbReference>
<evidence type="ECO:0000256" key="2">
    <source>
        <dbReference type="ARBA" id="ARBA00010492"/>
    </source>
</evidence>
<feature type="domain" description="Small ribosomal subunit protein mS41 SAM" evidence="6">
    <location>
        <begin position="122"/>
        <end position="178"/>
    </location>
</feature>
<dbReference type="Proteomes" id="UP001305414">
    <property type="component" value="Unassembled WGS sequence"/>
</dbReference>
<dbReference type="GO" id="GO:0005739">
    <property type="term" value="C:mitochondrion"/>
    <property type="evidence" value="ECO:0007669"/>
    <property type="project" value="UniProtKB-SubCell"/>
</dbReference>
<evidence type="ECO:0000256" key="3">
    <source>
        <dbReference type="ARBA" id="ARBA00023128"/>
    </source>
</evidence>
<dbReference type="InterPro" id="IPR039603">
    <property type="entry name" value="Ribosomal_mS41"/>
</dbReference>